<dbReference type="Proteomes" id="UP000218263">
    <property type="component" value="Chromosome"/>
</dbReference>
<protein>
    <submittedName>
        <fullName evidence="1">Uncharacterized protein</fullName>
    </submittedName>
</protein>
<dbReference type="OrthoDB" id="9778567at2"/>
<name>A0A110B2W4_9SPHI</name>
<keyword evidence="2" id="KW-1185">Reference proteome</keyword>
<dbReference type="KEGG" id="mgot:MgSA37_02651"/>
<accession>A0A110B2W4</accession>
<dbReference type="AlphaFoldDB" id="A0A110B2W4"/>
<proteinExistence type="predicted"/>
<evidence type="ECO:0000313" key="1">
    <source>
        <dbReference type="EMBL" id="BAU54475.1"/>
    </source>
</evidence>
<dbReference type="EMBL" id="AP017313">
    <property type="protein sequence ID" value="BAU54475.1"/>
    <property type="molecule type" value="Genomic_DNA"/>
</dbReference>
<sequence>MNKIIYTWIIFAVKNGFILIFVALFILFEKVRTGFIPDYLDLEAITPHDLFGLMISSIASIIGIVIAVILLAFDITKREFIRSKEDILSNTTVKWIVSLFTFILLCSVLSFIQIKSFNEVSTLTIGYYLIFLYFAFIAGLFPAIRNILAITDSFKRTFNEINALSIENIHEVLRLQFENFSFNDSNKRLIRIRQQLIIFIREHDYESYTNILLALNEKAIELINKGASRRRTHNVVDALCFLWESAHNEALRVQNIQYFNTVWECVEQLYEYAATKAIPLMYFQELDFYVSNYISFLKRNNLNEPLYKGVYVLSKSFERNLTLNCPTQDKINDLYWLYENNDNMPHFVDESIQWDHITGFIMDLFSIQSDSIDLADRELFSSCSSELRHLKSTIINGEYKHLGPYQEAYLLEHILRTRIENEEKALKQNKFEMLLSSFDMESADMAKFARGEKLYLQNIMTMFSDFTIKLQYKELLFPETLNVWAAIARHLSESYFENAVCKRTFDYVVETMIFLKSYIEQHQLSSSQRIYNEIHNQIQSLKRYLDKDHPKKRMPIKAKITVVLKNFTPLPGHPMRDVVKW</sequence>
<gene>
    <name evidence="1" type="ORF">MgSA37_02651</name>
</gene>
<dbReference type="RefSeq" id="WP_096352426.1">
    <property type="nucleotide sequence ID" value="NZ_AP017313.1"/>
</dbReference>
<organism evidence="1 2">
    <name type="scientific">Mucilaginibacter gotjawali</name>
    <dbReference type="NCBI Taxonomy" id="1550579"/>
    <lineage>
        <taxon>Bacteria</taxon>
        <taxon>Pseudomonadati</taxon>
        <taxon>Bacteroidota</taxon>
        <taxon>Sphingobacteriia</taxon>
        <taxon>Sphingobacteriales</taxon>
        <taxon>Sphingobacteriaceae</taxon>
        <taxon>Mucilaginibacter</taxon>
    </lineage>
</organism>
<reference evidence="1 2" key="1">
    <citation type="submission" date="2015-12" db="EMBL/GenBank/DDBJ databases">
        <title>Genome sequence of Mucilaginibacter gotjawali.</title>
        <authorList>
            <person name="Lee J.S."/>
            <person name="Lee K.C."/>
            <person name="Kim K.K."/>
            <person name="Lee B.W."/>
        </authorList>
    </citation>
    <scope>NUCLEOTIDE SEQUENCE [LARGE SCALE GENOMIC DNA]</scope>
    <source>
        <strain evidence="1 2">SA3-7</strain>
    </source>
</reference>
<evidence type="ECO:0000313" key="2">
    <source>
        <dbReference type="Proteomes" id="UP000218263"/>
    </source>
</evidence>